<name>A0AAU7AWV9_9ACTN</name>
<protein>
    <submittedName>
        <fullName evidence="1">Uncharacterized protein</fullName>
    </submittedName>
</protein>
<dbReference type="AlphaFoldDB" id="A0AAU7AWV9"/>
<dbReference type="InterPro" id="IPR025361">
    <property type="entry name" value="DUF4265"/>
</dbReference>
<organism evidence="1">
    <name type="scientific">Paraconexibacter sp. AEG42_29</name>
    <dbReference type="NCBI Taxonomy" id="2997339"/>
    <lineage>
        <taxon>Bacteria</taxon>
        <taxon>Bacillati</taxon>
        <taxon>Actinomycetota</taxon>
        <taxon>Thermoleophilia</taxon>
        <taxon>Solirubrobacterales</taxon>
        <taxon>Paraconexibacteraceae</taxon>
        <taxon>Paraconexibacter</taxon>
    </lineage>
</organism>
<accession>A0AAU7AWV9</accession>
<gene>
    <name evidence="1" type="ORF">DSM112329_02826</name>
</gene>
<dbReference type="EMBL" id="CP114014">
    <property type="protein sequence ID" value="XAY05965.1"/>
    <property type="molecule type" value="Genomic_DNA"/>
</dbReference>
<proteinExistence type="predicted"/>
<reference evidence="1" key="1">
    <citation type="submission" date="2022-12" db="EMBL/GenBank/DDBJ databases">
        <title>Paraconexibacter alkalitolerans sp. nov. and Baekduia alba sp. nov., isolated from soil and emended description of the genera Paraconexibacter (Chun et al., 2020) and Baekduia (An et al., 2020).</title>
        <authorList>
            <person name="Vieira S."/>
            <person name="Huber K.J."/>
            <person name="Geppert A."/>
            <person name="Wolf J."/>
            <person name="Neumann-Schaal M."/>
            <person name="Muesken M."/>
            <person name="Overmann J."/>
        </authorList>
    </citation>
    <scope>NUCLEOTIDE SEQUENCE</scope>
    <source>
        <strain evidence="1">AEG42_29</strain>
    </source>
</reference>
<evidence type="ECO:0000313" key="1">
    <source>
        <dbReference type="EMBL" id="XAY05965.1"/>
    </source>
</evidence>
<sequence length="114" mass="11663">MEEVAVERLPNGTVRLLATPAVADGVALGDVAEVDDGRIVKIVARTGLLEIQVYLPAGRGGDLLEELRSRLGEIGGAVQGGQPRVIVCHVPVEAGFAAVEAAVTAAIGRAEGVE</sequence>
<dbReference type="KEGG" id="parq:DSM112329_02826"/>
<dbReference type="Pfam" id="PF14085">
    <property type="entry name" value="DUF4265"/>
    <property type="match status" value="1"/>
</dbReference>